<comment type="caution">
    <text evidence="4">The sequence shown here is derived from an EMBL/GenBank/DDBJ whole genome shotgun (WGS) entry which is preliminary data.</text>
</comment>
<keyword evidence="2" id="KW-1133">Transmembrane helix</keyword>
<dbReference type="InterPro" id="IPR006526">
    <property type="entry name" value="Export_prot_PHISTa/b/c"/>
</dbReference>
<dbReference type="NCBIfam" id="TIGR01639">
    <property type="entry name" value="P_fal_TIGR01639"/>
    <property type="match status" value="1"/>
</dbReference>
<evidence type="ECO:0000313" key="4">
    <source>
        <dbReference type="EMBL" id="SCQ12736.1"/>
    </source>
</evidence>
<feature type="domain" description="Plasmodium RESA N-terminal" evidence="3">
    <location>
        <begin position="141"/>
        <end position="269"/>
    </location>
</feature>
<feature type="transmembrane region" description="Helical" evidence="2">
    <location>
        <begin position="21"/>
        <end position="44"/>
    </location>
</feature>
<proteinExistence type="predicted"/>
<name>A0ABY0KW70_9APIC</name>
<accession>A0ABY0KW70</accession>
<feature type="region of interest" description="Disordered" evidence="1">
    <location>
        <begin position="90"/>
        <end position="130"/>
    </location>
</feature>
<evidence type="ECO:0000256" key="2">
    <source>
        <dbReference type="SAM" id="Phobius"/>
    </source>
</evidence>
<dbReference type="EMBL" id="FMKD01000036">
    <property type="protein sequence ID" value="SCQ12736.1"/>
    <property type="molecule type" value="Genomic_DNA"/>
</dbReference>
<keyword evidence="2" id="KW-0472">Membrane</keyword>
<evidence type="ECO:0000259" key="3">
    <source>
        <dbReference type="Pfam" id="PF09687"/>
    </source>
</evidence>
<feature type="compositionally biased region" description="Basic and acidic residues" evidence="1">
    <location>
        <begin position="101"/>
        <end position="124"/>
    </location>
</feature>
<keyword evidence="2" id="KW-0812">Transmembrane</keyword>
<organism evidence="4 5">
    <name type="scientific">Plasmodium gaboni</name>
    <dbReference type="NCBI Taxonomy" id="647221"/>
    <lineage>
        <taxon>Eukaryota</taxon>
        <taxon>Sar</taxon>
        <taxon>Alveolata</taxon>
        <taxon>Apicomplexa</taxon>
        <taxon>Aconoidasida</taxon>
        <taxon>Haemosporida</taxon>
        <taxon>Plasmodiidae</taxon>
        <taxon>Plasmodium</taxon>
        <taxon>Plasmodium (Laverania)</taxon>
    </lineage>
</organism>
<protein>
    <recommendedName>
        <fullName evidence="3">Plasmodium RESA N-terminal domain-containing protein</fullName>
    </recommendedName>
</protein>
<dbReference type="Proteomes" id="UP000831156">
    <property type="component" value="Unassembled WGS sequence"/>
</dbReference>
<sequence>MESKKKCTILSLYSDNKNQKGTLRYISFKLICLSLYVIGFYYVFLNASLENKGLENVKNGNIYERNLGEAQTKNKGPTWKRNLKLKKEDVNKTKSNGNIKSNEEKVEENKDCTNNDNENNHVENKSNSSMNNINYNDLSKNLTEKELFDVLNSLEECPPLEDLKNIWTHTLGVAKEGLDDKLKELKSPIQKYLDNDIFQWDGFNKRWFYDYIWKEYRNKFCQSVITEEMQYTQSFLYLINHKHTLDEILKFIYSFLEYFQILKKELYEKHKEELLKKLANNIE</sequence>
<dbReference type="InterPro" id="IPR019111">
    <property type="entry name" value="PRESA_N"/>
</dbReference>
<dbReference type="Pfam" id="PF09687">
    <property type="entry name" value="PRESAN"/>
    <property type="match status" value="1"/>
</dbReference>
<gene>
    <name evidence="4" type="ORF">PGABG01_0014000</name>
</gene>
<reference evidence="4" key="1">
    <citation type="submission" date="2016-09" db="EMBL/GenBank/DDBJ databases">
        <authorList>
            <consortium name="Pathogen Informatics"/>
            <person name="Sun Q."/>
            <person name="Inoue M."/>
        </authorList>
    </citation>
    <scope>NUCLEOTIDE SEQUENCE</scope>
</reference>
<evidence type="ECO:0000256" key="1">
    <source>
        <dbReference type="SAM" id="MobiDB-lite"/>
    </source>
</evidence>
<evidence type="ECO:0000313" key="5">
    <source>
        <dbReference type="Proteomes" id="UP000831156"/>
    </source>
</evidence>
<keyword evidence="5" id="KW-1185">Reference proteome</keyword>